<evidence type="ECO:0000256" key="5">
    <source>
        <dbReference type="ARBA" id="ARBA00023295"/>
    </source>
</evidence>
<dbReference type="EC" id="3.2.1.23" evidence="3"/>
<dbReference type="InterPro" id="IPR014718">
    <property type="entry name" value="GH-type_carb-bd"/>
</dbReference>
<dbReference type="FunFam" id="3.20.20.80:FF:000018">
    <property type="entry name" value="Beta-galactosidase"/>
    <property type="match status" value="1"/>
</dbReference>
<dbReference type="InterPro" id="IPR017853">
    <property type="entry name" value="GH"/>
</dbReference>
<dbReference type="InterPro" id="IPR023230">
    <property type="entry name" value="Glyco_hydro_2_CS"/>
</dbReference>
<dbReference type="GO" id="GO:0004565">
    <property type="term" value="F:beta-galactosidase activity"/>
    <property type="evidence" value="ECO:0000318"/>
    <property type="project" value="GO_Central"/>
</dbReference>
<evidence type="ECO:0000256" key="6">
    <source>
        <dbReference type="ARBA" id="ARBA00032230"/>
    </source>
</evidence>
<dbReference type="GO" id="GO:0030246">
    <property type="term" value="F:carbohydrate binding"/>
    <property type="evidence" value="ECO:0007669"/>
    <property type="project" value="InterPro"/>
</dbReference>
<dbReference type="Pfam" id="PF02837">
    <property type="entry name" value="Glyco_hydro_2_N"/>
    <property type="match status" value="1"/>
</dbReference>
<keyword evidence="4 7" id="KW-0378">Hydrolase</keyword>
<keyword evidence="10" id="KW-1185">Reference proteome</keyword>
<dbReference type="SUPFAM" id="SSF74650">
    <property type="entry name" value="Galactose mutarotase-like"/>
    <property type="match status" value="1"/>
</dbReference>
<dbReference type="Pfam" id="PF02836">
    <property type="entry name" value="Glyco_hydro_2_C"/>
    <property type="match status" value="1"/>
</dbReference>
<dbReference type="SMART" id="SM01038">
    <property type="entry name" value="Bgal_small_N"/>
    <property type="match status" value="1"/>
</dbReference>
<dbReference type="SUPFAM" id="SSF49785">
    <property type="entry name" value="Galactose-binding domain-like"/>
    <property type="match status" value="1"/>
</dbReference>
<dbReference type="STRING" id="4155.A0A022RD56"/>
<keyword evidence="5 7" id="KW-0326">Glycosidase</keyword>
<dbReference type="Pfam" id="PF00703">
    <property type="entry name" value="Glyco_hydro_2"/>
    <property type="match status" value="1"/>
</dbReference>
<organism evidence="9 10">
    <name type="scientific">Erythranthe guttata</name>
    <name type="common">Yellow monkey flower</name>
    <name type="synonym">Mimulus guttatus</name>
    <dbReference type="NCBI Taxonomy" id="4155"/>
    <lineage>
        <taxon>Eukaryota</taxon>
        <taxon>Viridiplantae</taxon>
        <taxon>Streptophyta</taxon>
        <taxon>Embryophyta</taxon>
        <taxon>Tracheophyta</taxon>
        <taxon>Spermatophyta</taxon>
        <taxon>Magnoliopsida</taxon>
        <taxon>eudicotyledons</taxon>
        <taxon>Gunneridae</taxon>
        <taxon>Pentapetalae</taxon>
        <taxon>asterids</taxon>
        <taxon>lamiids</taxon>
        <taxon>Lamiales</taxon>
        <taxon>Phrymaceae</taxon>
        <taxon>Erythranthe</taxon>
    </lineage>
</organism>
<dbReference type="SUPFAM" id="SSF49303">
    <property type="entry name" value="beta-Galactosidase/glucuronidase domain"/>
    <property type="match status" value="2"/>
</dbReference>
<feature type="domain" description="Beta galactosidase small chain/" evidence="8">
    <location>
        <begin position="679"/>
        <end position="962"/>
    </location>
</feature>
<gene>
    <name evidence="9" type="ORF">MIMGU_mgv1a000801mg</name>
</gene>
<comment type="catalytic activity">
    <reaction evidence="1">
        <text>Hydrolysis of terminal non-reducing beta-D-galactose residues in beta-D-galactosides.</text>
        <dbReference type="EC" id="3.2.1.23"/>
    </reaction>
</comment>
<dbReference type="PROSITE" id="PS00719">
    <property type="entry name" value="GLYCOSYL_HYDROL_F2_1"/>
    <property type="match status" value="1"/>
</dbReference>
<evidence type="ECO:0000256" key="2">
    <source>
        <dbReference type="ARBA" id="ARBA00007401"/>
    </source>
</evidence>
<evidence type="ECO:0000313" key="9">
    <source>
        <dbReference type="EMBL" id="EYU38282.1"/>
    </source>
</evidence>
<evidence type="ECO:0000256" key="7">
    <source>
        <dbReference type="RuleBase" id="RU361154"/>
    </source>
</evidence>
<evidence type="ECO:0000313" key="10">
    <source>
        <dbReference type="Proteomes" id="UP000030748"/>
    </source>
</evidence>
<dbReference type="Proteomes" id="UP000030748">
    <property type="component" value="Unassembled WGS sequence"/>
</dbReference>
<dbReference type="InterPro" id="IPR006104">
    <property type="entry name" value="Glyco_hydro_2_N"/>
</dbReference>
<accession>A0A022RD56</accession>
<dbReference type="GO" id="GO:0009341">
    <property type="term" value="C:beta-galactosidase complex"/>
    <property type="evidence" value="ECO:0000318"/>
    <property type="project" value="GO_Central"/>
</dbReference>
<evidence type="ECO:0000256" key="1">
    <source>
        <dbReference type="ARBA" id="ARBA00001412"/>
    </source>
</evidence>
<dbReference type="PROSITE" id="PS00608">
    <property type="entry name" value="GLYCOSYL_HYDROL_F2_2"/>
    <property type="match status" value="1"/>
</dbReference>
<evidence type="ECO:0000259" key="8">
    <source>
        <dbReference type="SMART" id="SM01038"/>
    </source>
</evidence>
<dbReference type="PANTHER" id="PTHR46323:SF2">
    <property type="entry name" value="BETA-GALACTOSIDASE"/>
    <property type="match status" value="1"/>
</dbReference>
<dbReference type="InterPro" id="IPR011013">
    <property type="entry name" value="Gal_mutarotase_sf_dom"/>
</dbReference>
<dbReference type="Gene3D" id="2.60.40.10">
    <property type="entry name" value="Immunoglobulins"/>
    <property type="match status" value="2"/>
</dbReference>
<dbReference type="InterPro" id="IPR032312">
    <property type="entry name" value="LacZ_4"/>
</dbReference>
<sequence length="982" mass="110228">MHGFDKPIYTNIVYPFPLNPPKVPEDNPTGCYRTYFHLPKEWEGRRIFLHFEAVDSAFFAWVNGHPTGYSQDSRLPAEFEITEFCHPFGSDKSNCLAVQVMRWSDGSYLEDQDHWWLSGIHRDVLLLSKPKVFIADYFFTSNLSEDFSSADIQVEVKIDHSALNIDNNSVITGSWFKAAEDKFIANFTIQAQIFDTDGKTSLALLELTNSVDYILGFIGYQLKGKLLMPKLWSAEQPNLYTLVLTLKDSSGNIVDVESCQVGIRQITKATKQLLVNGQPVMIRGVNRHEHHPRIGKTNLESCMVQDLVLMKQNNINAVRNSHYPQHQRWYELCDLFGMYMIDEANIETHGFHLSSNVRHPTSETMWAPSMLDRVIGMVERDKNHASIISWSLGNESSYGPNHWALAGWVRGKDSTRFLHYEGGGARTSSTDIVCPMYMRVWDIVKIAEDPSELRPLILCEYSHSMGNSNGNIHEYWEAIDSTFGLQGGFIWDWVDQGLLKESADGTKHWAYGGDFGDFPNDLNFCLNGLIWPDRTPHPALHEVKYVYQPIKVSLKEGIIKITNTHFFDTTEALSFDWIIHGDGIDLGSGLLSLPAIVPQKSYDVKWDAGPWYDLWCTSDAAEIFLTITAKLLGSTRWAEKGHIVSSTQVSLPIKNEAVPHVIKGGDAALLTEILDDSIHVKNTNMWEIKFSKKTGGIESWKVDGVLVMNKGILPCFWRAPTDNDKGGEAESYLSKWKAANLNNLNFTTSSCTVQNVSDNLVKISVAYLGTPGGAETKSPLFNVDLTYSIYNSGDVIVECHVKPNSELPPLPRVGIEFHLDKSMDQITWYGRGPFECYPDRKAAAHVGVYEQDAGSMHVPYIVPGECSGRADVRWATFRDKGGFGIYASAYGGSPPMQMSASYHSTAELERATHNEELVKGDNIEVHFDHKHMGVGGDDSWSPCVHDKYLVPAVPYTFTVRLSPLTASTLSGHSIYKSQLDEN</sequence>
<evidence type="ECO:0000256" key="3">
    <source>
        <dbReference type="ARBA" id="ARBA00012756"/>
    </source>
</evidence>
<proteinExistence type="inferred from homology"/>
<protein>
    <recommendedName>
        <fullName evidence="3">beta-galactosidase</fullName>
        <ecNumber evidence="3">3.2.1.23</ecNumber>
    </recommendedName>
    <alternativeName>
        <fullName evidence="6">Lactase</fullName>
    </alternativeName>
</protein>
<evidence type="ECO:0000256" key="4">
    <source>
        <dbReference type="ARBA" id="ARBA00022801"/>
    </source>
</evidence>
<dbReference type="InterPro" id="IPR006103">
    <property type="entry name" value="Glyco_hydro_2_cat"/>
</dbReference>
<comment type="similarity">
    <text evidence="2 7">Belongs to the glycosyl hydrolase 2 family.</text>
</comment>
<dbReference type="SUPFAM" id="SSF51445">
    <property type="entry name" value="(Trans)glycosidases"/>
    <property type="match status" value="1"/>
</dbReference>
<dbReference type="Pfam" id="PF02929">
    <property type="entry name" value="Bgal_small_N"/>
    <property type="match status" value="1"/>
</dbReference>
<reference evidence="9 10" key="1">
    <citation type="journal article" date="2013" name="Proc. Natl. Acad. Sci. U.S.A.">
        <title>Fine-scale variation in meiotic recombination in Mimulus inferred from population shotgun sequencing.</title>
        <authorList>
            <person name="Hellsten U."/>
            <person name="Wright K.M."/>
            <person name="Jenkins J."/>
            <person name="Shu S."/>
            <person name="Yuan Y."/>
            <person name="Wessler S.R."/>
            <person name="Schmutz J."/>
            <person name="Willis J.H."/>
            <person name="Rokhsar D.S."/>
        </authorList>
    </citation>
    <scope>NUCLEOTIDE SEQUENCE [LARGE SCALE GENOMIC DNA]</scope>
    <source>
        <strain evidence="10">cv. DUN x IM62</strain>
    </source>
</reference>
<dbReference type="AlphaFoldDB" id="A0A022RD56"/>
<dbReference type="Gene3D" id="3.20.20.80">
    <property type="entry name" value="Glycosidases"/>
    <property type="match status" value="1"/>
</dbReference>
<dbReference type="InterPro" id="IPR004199">
    <property type="entry name" value="B-gal_small/dom_5"/>
</dbReference>
<name>A0A022RD56_ERYGU</name>
<dbReference type="InterPro" id="IPR023232">
    <property type="entry name" value="Glyco_hydro_2_AS"/>
</dbReference>
<dbReference type="InterPro" id="IPR036156">
    <property type="entry name" value="Beta-gal/glucu_dom_sf"/>
</dbReference>
<dbReference type="PRINTS" id="PR00132">
    <property type="entry name" value="GLHYDRLASE2"/>
</dbReference>
<dbReference type="Gene3D" id="2.60.120.260">
    <property type="entry name" value="Galactose-binding domain-like"/>
    <property type="match status" value="1"/>
</dbReference>
<dbReference type="InterPro" id="IPR006101">
    <property type="entry name" value="Glyco_hydro_2"/>
</dbReference>
<dbReference type="FunFam" id="2.70.98.10:FF:000017">
    <property type="entry name" value="Glycoside hydrolase family 2 protein"/>
    <property type="match status" value="1"/>
</dbReference>
<dbReference type="InterPro" id="IPR008979">
    <property type="entry name" value="Galactose-bd-like_sf"/>
</dbReference>
<dbReference type="eggNOG" id="KOG2024">
    <property type="taxonomic scope" value="Eukaryota"/>
</dbReference>
<dbReference type="PhylomeDB" id="A0A022RD56"/>
<dbReference type="PANTHER" id="PTHR46323">
    <property type="entry name" value="BETA-GALACTOSIDASE"/>
    <property type="match status" value="1"/>
</dbReference>
<dbReference type="Gene3D" id="2.70.98.10">
    <property type="match status" value="1"/>
</dbReference>
<dbReference type="InterPro" id="IPR006102">
    <property type="entry name" value="Ig-like_GH2"/>
</dbReference>
<dbReference type="GO" id="GO:0005990">
    <property type="term" value="P:lactose catabolic process"/>
    <property type="evidence" value="ECO:0000318"/>
    <property type="project" value="GO_Central"/>
</dbReference>
<dbReference type="InterPro" id="IPR050347">
    <property type="entry name" value="Bact_Beta-galactosidase"/>
</dbReference>
<dbReference type="InterPro" id="IPR013783">
    <property type="entry name" value="Ig-like_fold"/>
</dbReference>
<dbReference type="EMBL" id="KI630491">
    <property type="protein sequence ID" value="EYU38282.1"/>
    <property type="molecule type" value="Genomic_DNA"/>
</dbReference>
<dbReference type="Pfam" id="PF16353">
    <property type="entry name" value="LacZ_4"/>
    <property type="match status" value="1"/>
</dbReference>